<dbReference type="Proteomes" id="UP001556631">
    <property type="component" value="Unassembled WGS sequence"/>
</dbReference>
<dbReference type="PANTHER" id="PTHR30466">
    <property type="entry name" value="FLAVIN REDUCTASE"/>
    <property type="match status" value="1"/>
</dbReference>
<evidence type="ECO:0000256" key="1">
    <source>
        <dbReference type="ARBA" id="ARBA00023002"/>
    </source>
</evidence>
<accession>A0ABV3SY17</accession>
<comment type="caution">
    <text evidence="3">The sequence shown here is derived from an EMBL/GenBank/DDBJ whole genome shotgun (WGS) entry which is preliminary data.</text>
</comment>
<dbReference type="EMBL" id="JBFPJR010000006">
    <property type="protein sequence ID" value="MEX0426910.1"/>
    <property type="molecule type" value="Genomic_DNA"/>
</dbReference>
<organism evidence="3 4">
    <name type="scientific">Nocardioides eburneus</name>
    <dbReference type="NCBI Taxonomy" id="3231482"/>
    <lineage>
        <taxon>Bacteria</taxon>
        <taxon>Bacillati</taxon>
        <taxon>Actinomycetota</taxon>
        <taxon>Actinomycetes</taxon>
        <taxon>Propionibacteriales</taxon>
        <taxon>Nocardioidaceae</taxon>
        <taxon>Nocardioides</taxon>
    </lineage>
</organism>
<dbReference type="InterPro" id="IPR002563">
    <property type="entry name" value="Flavin_Rdtase-like_dom"/>
</dbReference>
<dbReference type="RefSeq" id="WP_367991788.1">
    <property type="nucleotide sequence ID" value="NZ_JBFPJR010000006.1"/>
</dbReference>
<keyword evidence="4" id="KW-1185">Reference proteome</keyword>
<dbReference type="GO" id="GO:0016491">
    <property type="term" value="F:oxidoreductase activity"/>
    <property type="evidence" value="ECO:0007669"/>
    <property type="project" value="UniProtKB-KW"/>
</dbReference>
<reference evidence="3 4" key="1">
    <citation type="submission" date="2024-07" db="EMBL/GenBank/DDBJ databases">
        <authorList>
            <person name="Lee S."/>
            <person name="Kang M."/>
        </authorList>
    </citation>
    <scope>NUCLEOTIDE SEQUENCE [LARGE SCALE GENOMIC DNA]</scope>
    <source>
        <strain evidence="3 4">DS6</strain>
    </source>
</reference>
<dbReference type="InterPro" id="IPR012349">
    <property type="entry name" value="Split_barrel_FMN-bd"/>
</dbReference>
<proteinExistence type="predicted"/>
<evidence type="ECO:0000313" key="3">
    <source>
        <dbReference type="EMBL" id="MEX0426910.1"/>
    </source>
</evidence>
<sequence length="169" mass="18352">MAMRPLSTDEFDAFVEGLDYPVFVVTAYDGHERAGCLVGFATQASIDPPRLLVCLSEANHTLRVAERADLLAVHLLGADDHPLAARFGGETGDEVDKFADVRWHPGPGGVPLLDDLPRYVVGRVLERLPLGDHVGHLLAPVAEHTDEQRESDETLTYQGVDDVEPGHPA</sequence>
<dbReference type="SMART" id="SM00903">
    <property type="entry name" value="Flavin_Reduct"/>
    <property type="match status" value="1"/>
</dbReference>
<dbReference type="EC" id="1.5.1.-" evidence="3"/>
<evidence type="ECO:0000313" key="4">
    <source>
        <dbReference type="Proteomes" id="UP001556631"/>
    </source>
</evidence>
<evidence type="ECO:0000259" key="2">
    <source>
        <dbReference type="SMART" id="SM00903"/>
    </source>
</evidence>
<dbReference type="PANTHER" id="PTHR30466:SF15">
    <property type="entry name" value="POSSIBLE OXIDOREDUCTASE"/>
    <property type="match status" value="1"/>
</dbReference>
<dbReference type="InterPro" id="IPR050268">
    <property type="entry name" value="NADH-dep_flavin_reductase"/>
</dbReference>
<keyword evidence="1 3" id="KW-0560">Oxidoreductase</keyword>
<gene>
    <name evidence="3" type="ORF">AB3X52_04690</name>
</gene>
<feature type="domain" description="Flavin reductase like" evidence="2">
    <location>
        <begin position="15"/>
        <end position="164"/>
    </location>
</feature>
<dbReference type="Pfam" id="PF01613">
    <property type="entry name" value="Flavin_Reduct"/>
    <property type="match status" value="1"/>
</dbReference>
<dbReference type="Gene3D" id="2.30.110.10">
    <property type="entry name" value="Electron Transport, Fmn-binding Protein, Chain A"/>
    <property type="match status" value="1"/>
</dbReference>
<protein>
    <submittedName>
        <fullName evidence="3">Flavin reductase family protein</fullName>
        <ecNumber evidence="3">1.5.1.-</ecNumber>
    </submittedName>
</protein>
<dbReference type="SUPFAM" id="SSF50475">
    <property type="entry name" value="FMN-binding split barrel"/>
    <property type="match status" value="1"/>
</dbReference>
<name>A0ABV3SY17_9ACTN</name>